<keyword evidence="1" id="KW-0472">Membrane</keyword>
<keyword evidence="1" id="KW-0812">Transmembrane</keyword>
<comment type="caution">
    <text evidence="2">The sequence shown here is derived from an EMBL/GenBank/DDBJ whole genome shotgun (WGS) entry which is preliminary data.</text>
</comment>
<feature type="transmembrane region" description="Helical" evidence="1">
    <location>
        <begin position="20"/>
        <end position="39"/>
    </location>
</feature>
<organism evidence="2 3">
    <name type="scientific">Candidatus Segetimicrobium genomatis</name>
    <dbReference type="NCBI Taxonomy" id="2569760"/>
    <lineage>
        <taxon>Bacteria</taxon>
        <taxon>Bacillati</taxon>
        <taxon>Candidatus Sysuimicrobiota</taxon>
        <taxon>Candidatus Sysuimicrobiia</taxon>
        <taxon>Candidatus Sysuimicrobiales</taxon>
        <taxon>Candidatus Segetimicrobiaceae</taxon>
        <taxon>Candidatus Segetimicrobium</taxon>
    </lineage>
</organism>
<dbReference type="EMBL" id="VBAK01000015">
    <property type="protein sequence ID" value="TMI93832.1"/>
    <property type="molecule type" value="Genomic_DNA"/>
</dbReference>
<protein>
    <recommendedName>
        <fullName evidence="4">Prepilin-type N-terminal cleavage/methylation domain-containing protein</fullName>
    </recommendedName>
</protein>
<reference evidence="2 3" key="1">
    <citation type="journal article" date="2019" name="Nat. Microbiol.">
        <title>Mediterranean grassland soil C-N compound turnover is dependent on rainfall and depth, and is mediated by genomically divergent microorganisms.</title>
        <authorList>
            <person name="Diamond S."/>
            <person name="Andeer P.F."/>
            <person name="Li Z."/>
            <person name="Crits-Christoph A."/>
            <person name="Burstein D."/>
            <person name="Anantharaman K."/>
            <person name="Lane K.R."/>
            <person name="Thomas B.C."/>
            <person name="Pan C."/>
            <person name="Northen T.R."/>
            <person name="Banfield J.F."/>
        </authorList>
    </citation>
    <scope>NUCLEOTIDE SEQUENCE [LARGE SCALE GENOMIC DNA]</scope>
    <source>
        <strain evidence="2">NP_3</strain>
    </source>
</reference>
<evidence type="ECO:0008006" key="4">
    <source>
        <dbReference type="Google" id="ProtNLM"/>
    </source>
</evidence>
<keyword evidence="1" id="KW-1133">Transmembrane helix</keyword>
<gene>
    <name evidence="2" type="ORF">E6H00_00680</name>
</gene>
<evidence type="ECO:0000313" key="2">
    <source>
        <dbReference type="EMBL" id="TMI93832.1"/>
    </source>
</evidence>
<evidence type="ECO:0000313" key="3">
    <source>
        <dbReference type="Proteomes" id="UP000318509"/>
    </source>
</evidence>
<name>A0A537KE45_9BACT</name>
<evidence type="ECO:0000256" key="1">
    <source>
        <dbReference type="SAM" id="Phobius"/>
    </source>
</evidence>
<dbReference type="Proteomes" id="UP000318509">
    <property type="component" value="Unassembled WGS sequence"/>
</dbReference>
<proteinExistence type="predicted"/>
<sequence length="188" mass="19703">MTRPLTRPSSQEAGVTLIEFIVMLAVLAIVIGGIYEFVVNGAVSAAKTNDFIQAQGQIRAALDNIIDESRWAQLVTAAGPTSVTLSIPQNTPFSATSPYNVTFAYDAVNHVVTRQQDTNPAVSLAYLVVGARGSTGLTFTYFDSGNTPLGSSPTPGQLSTIARLRATVAATSGTVTRYLAGDAALRAH</sequence>
<dbReference type="AlphaFoldDB" id="A0A537KE45"/>
<accession>A0A537KE45</accession>